<dbReference type="PANTHER" id="PTHR34448:SF1">
    <property type="entry name" value="BLL6088 PROTEIN"/>
    <property type="match status" value="1"/>
</dbReference>
<evidence type="ECO:0000256" key="7">
    <source>
        <dbReference type="ARBA" id="ARBA00022723"/>
    </source>
</evidence>
<comment type="cofactor">
    <cofactor evidence="2">
        <name>Mg(2+)</name>
        <dbReference type="ChEBI" id="CHEBI:18420"/>
    </cofactor>
</comment>
<keyword evidence="8" id="KW-0378">Hydrolase</keyword>
<sequence length="358" mass="39650">MADPRVVQLADILIHHSLRVQPGDKVLIAGYAAAEPLIRETYRKVLQAGGIPITQVNLPELERIYFEESNEQQLAYTEHLDWLYHHADCYLRILGGDNPKELTGIEGAKQSARSRARAPLSQYLMSGKVRWVLTMFPTMSHAQEADMSLEEYEDFVYGAVIADYGKMEREMRGIADLFDAGAEVRIVGKETDLTVNIEGRKAVLCHGRRNVPDGEFYYTPNLGLTEGHIYYEWPTLYQGKEVSGIRLTFREGRIVDYSAEKGGDALEQALNTDEGSRSLGELGIGVNFGIAGPTKNILFDEKIGGSVHLAVGRAYEAGGPGGNVSAIHWDMVKSLKDGGELYLDGKLMQRNGVWLIGS</sequence>
<dbReference type="Gene3D" id="3.40.1830.10">
    <property type="entry name" value="Thermophilic metalloprotease (M29)"/>
    <property type="match status" value="1"/>
</dbReference>
<dbReference type="RefSeq" id="WP_123039489.1">
    <property type="nucleotide sequence ID" value="NZ_CP033433.1"/>
</dbReference>
<comment type="similarity">
    <text evidence="4">Belongs to the peptidase M29 family.</text>
</comment>
<dbReference type="GO" id="GO:0046872">
    <property type="term" value="F:metal ion binding"/>
    <property type="evidence" value="ECO:0007669"/>
    <property type="project" value="UniProtKB-KW"/>
</dbReference>
<dbReference type="InterPro" id="IPR000787">
    <property type="entry name" value="Peptidase_M29"/>
</dbReference>
<name>A0A3G3JT74_9BACL</name>
<evidence type="ECO:0000256" key="2">
    <source>
        <dbReference type="ARBA" id="ARBA00001946"/>
    </source>
</evidence>
<comment type="cofactor">
    <cofactor evidence="1">
        <name>Co(2+)</name>
        <dbReference type="ChEBI" id="CHEBI:48828"/>
    </cofactor>
</comment>
<evidence type="ECO:0000313" key="10">
    <source>
        <dbReference type="EMBL" id="AYQ71425.1"/>
    </source>
</evidence>
<dbReference type="PANTHER" id="PTHR34448">
    <property type="entry name" value="AMINOPEPTIDASE"/>
    <property type="match status" value="1"/>
</dbReference>
<evidence type="ECO:0000256" key="5">
    <source>
        <dbReference type="ARBA" id="ARBA00022438"/>
    </source>
</evidence>
<gene>
    <name evidence="10" type="ORF">EAV92_01790</name>
</gene>
<evidence type="ECO:0000256" key="3">
    <source>
        <dbReference type="ARBA" id="ARBA00001947"/>
    </source>
</evidence>
<evidence type="ECO:0000313" key="11">
    <source>
        <dbReference type="Proteomes" id="UP000269097"/>
    </source>
</evidence>
<evidence type="ECO:0000256" key="6">
    <source>
        <dbReference type="ARBA" id="ARBA00022670"/>
    </source>
</evidence>
<evidence type="ECO:0000256" key="1">
    <source>
        <dbReference type="ARBA" id="ARBA00001941"/>
    </source>
</evidence>
<dbReference type="EMBL" id="CP033433">
    <property type="protein sequence ID" value="AYQ71425.1"/>
    <property type="molecule type" value="Genomic_DNA"/>
</dbReference>
<keyword evidence="11" id="KW-1185">Reference proteome</keyword>
<comment type="cofactor">
    <cofactor evidence="3">
        <name>Zn(2+)</name>
        <dbReference type="ChEBI" id="CHEBI:29105"/>
    </cofactor>
</comment>
<organism evidence="10 11">
    <name type="scientific">Cohnella candidum</name>
    <dbReference type="NCBI Taxonomy" id="2674991"/>
    <lineage>
        <taxon>Bacteria</taxon>
        <taxon>Bacillati</taxon>
        <taxon>Bacillota</taxon>
        <taxon>Bacilli</taxon>
        <taxon>Bacillales</taxon>
        <taxon>Paenibacillaceae</taxon>
        <taxon>Cohnella</taxon>
    </lineage>
</organism>
<reference evidence="10 11" key="1">
    <citation type="submission" date="2018-10" db="EMBL/GenBank/DDBJ databases">
        <title>Genome Sequence of Cohnella sp.</title>
        <authorList>
            <person name="Srinivasan S."/>
            <person name="Kim M.K."/>
        </authorList>
    </citation>
    <scope>NUCLEOTIDE SEQUENCE [LARGE SCALE GENOMIC DNA]</scope>
    <source>
        <strain evidence="10 11">18JY8-7</strain>
    </source>
</reference>
<dbReference type="SUPFAM" id="SSF144052">
    <property type="entry name" value="Thermophilic metalloprotease-like"/>
    <property type="match status" value="1"/>
</dbReference>
<evidence type="ECO:0000256" key="9">
    <source>
        <dbReference type="ARBA" id="ARBA00023049"/>
    </source>
</evidence>
<dbReference type="Pfam" id="PF02073">
    <property type="entry name" value="Peptidase_M29"/>
    <property type="match status" value="1"/>
</dbReference>
<evidence type="ECO:0000256" key="8">
    <source>
        <dbReference type="ARBA" id="ARBA00022801"/>
    </source>
</evidence>
<keyword evidence="6" id="KW-0645">Protease</keyword>
<dbReference type="Proteomes" id="UP000269097">
    <property type="component" value="Chromosome"/>
</dbReference>
<dbReference type="KEGG" id="coh:EAV92_01790"/>
<protein>
    <submittedName>
        <fullName evidence="10">Aminopeptidase</fullName>
    </submittedName>
</protein>
<evidence type="ECO:0000256" key="4">
    <source>
        <dbReference type="ARBA" id="ARBA00008236"/>
    </source>
</evidence>
<keyword evidence="5 10" id="KW-0031">Aminopeptidase</keyword>
<dbReference type="AlphaFoldDB" id="A0A3G3JT74"/>
<dbReference type="GO" id="GO:0004177">
    <property type="term" value="F:aminopeptidase activity"/>
    <property type="evidence" value="ECO:0007669"/>
    <property type="project" value="UniProtKB-KW"/>
</dbReference>
<keyword evidence="9" id="KW-0482">Metalloprotease</keyword>
<proteinExistence type="inferred from homology"/>
<keyword evidence="7" id="KW-0479">Metal-binding</keyword>
<dbReference type="InterPro" id="IPR035097">
    <property type="entry name" value="M29_N-terminal"/>
</dbReference>
<dbReference type="GO" id="GO:0008237">
    <property type="term" value="F:metallopeptidase activity"/>
    <property type="evidence" value="ECO:0007669"/>
    <property type="project" value="UniProtKB-KW"/>
</dbReference>
<dbReference type="InterPro" id="IPR052170">
    <property type="entry name" value="M29_Exopeptidase"/>
</dbReference>
<accession>A0A3G3JT74</accession>
<dbReference type="GO" id="GO:0006508">
    <property type="term" value="P:proteolysis"/>
    <property type="evidence" value="ECO:0007669"/>
    <property type="project" value="UniProtKB-KW"/>
</dbReference>